<name>A0ABR8E1A2_9NOSO</name>
<comment type="caution">
    <text evidence="1">The sequence shown here is derived from an EMBL/GenBank/DDBJ whole genome shotgun (WGS) entry which is preliminary data.</text>
</comment>
<dbReference type="EMBL" id="JACJSI010000285">
    <property type="protein sequence ID" value="MBD2535507.1"/>
    <property type="molecule type" value="Genomic_DNA"/>
</dbReference>
<dbReference type="Proteomes" id="UP000623440">
    <property type="component" value="Unassembled WGS sequence"/>
</dbReference>
<evidence type="ECO:0000313" key="1">
    <source>
        <dbReference type="EMBL" id="MBD2535507.1"/>
    </source>
</evidence>
<gene>
    <name evidence="1" type="ORF">H6G97_41400</name>
</gene>
<keyword evidence="2" id="KW-1185">Reference proteome</keyword>
<protein>
    <submittedName>
        <fullName evidence="1">Sigma-70 family RNA polymerase sigma factor</fullName>
    </submittedName>
</protein>
<proteinExistence type="predicted"/>
<dbReference type="SUPFAM" id="SSF88659">
    <property type="entry name" value="Sigma3 and sigma4 domains of RNA polymerase sigma factors"/>
    <property type="match status" value="1"/>
</dbReference>
<reference evidence="1 2" key="1">
    <citation type="journal article" date="2020" name="ISME J.">
        <title>Comparative genomics reveals insights into cyanobacterial evolution and habitat adaptation.</title>
        <authorList>
            <person name="Chen M.Y."/>
            <person name="Teng W.K."/>
            <person name="Zhao L."/>
            <person name="Hu C.X."/>
            <person name="Zhou Y.K."/>
            <person name="Han B.P."/>
            <person name="Song L.R."/>
            <person name="Shu W.S."/>
        </authorList>
    </citation>
    <scope>NUCLEOTIDE SEQUENCE [LARGE SCALE GENOMIC DNA]</scope>
    <source>
        <strain evidence="1 2">FACHB-838</strain>
    </source>
</reference>
<accession>A0ABR8E1A2</accession>
<evidence type="ECO:0000313" key="2">
    <source>
        <dbReference type="Proteomes" id="UP000623440"/>
    </source>
</evidence>
<organism evidence="1 2">
    <name type="scientific">Nostoc flagelliforme FACHB-838</name>
    <dbReference type="NCBI Taxonomy" id="2692904"/>
    <lineage>
        <taxon>Bacteria</taxon>
        <taxon>Bacillati</taxon>
        <taxon>Cyanobacteriota</taxon>
        <taxon>Cyanophyceae</taxon>
        <taxon>Nostocales</taxon>
        <taxon>Nostocaceae</taxon>
        <taxon>Nostoc</taxon>
    </lineage>
</organism>
<dbReference type="InterPro" id="IPR013324">
    <property type="entry name" value="RNA_pol_sigma_r3/r4-like"/>
</dbReference>
<sequence length="215" mass="25279">MNQTSFDEIDVLLQQLASTAQQYPHMSQPRQLALTKLVNTVVQSGRLCHPQRRQFSVNIYEEIYNEAVQELLLYVCQNLDKYNSERGSVMVWVNFLLQQRFFKDAVQKFFGQENVTHITDAHLDNLAIPEEAQDITEILMECIKLDPEDIFKKEHLKEYPQVNFQVLAQKRILGRSWKEIAAEYNIKIPTVSCFYYRSLNKFANKIKTYCQDFAI</sequence>